<dbReference type="AlphaFoldDB" id="A0A561E782"/>
<gene>
    <name evidence="7" type="ORF">BKA23_0237</name>
</gene>
<dbReference type="SUPFAM" id="SSF56601">
    <property type="entry name" value="beta-lactamase/transpeptidase-like"/>
    <property type="match status" value="1"/>
</dbReference>
<reference evidence="7 8" key="1">
    <citation type="submission" date="2019-06" db="EMBL/GenBank/DDBJ databases">
        <title>Sequencing the genomes of 1000 actinobacteria strains.</title>
        <authorList>
            <person name="Klenk H.-P."/>
        </authorList>
    </citation>
    <scope>NUCLEOTIDE SEQUENCE [LARGE SCALE GENOMIC DNA]</scope>
    <source>
        <strain evidence="7 8">DSM 19560</strain>
    </source>
</reference>
<comment type="similarity">
    <text evidence="2 5">Belongs to the class-C beta-lactamase family.</text>
</comment>
<dbReference type="InterPro" id="IPR050491">
    <property type="entry name" value="AmpC-like"/>
</dbReference>
<evidence type="ECO:0000259" key="6">
    <source>
        <dbReference type="Pfam" id="PF00144"/>
    </source>
</evidence>
<keyword evidence="8" id="KW-1185">Reference proteome</keyword>
<evidence type="ECO:0000256" key="5">
    <source>
        <dbReference type="RuleBase" id="RU361140"/>
    </source>
</evidence>
<evidence type="ECO:0000313" key="8">
    <source>
        <dbReference type="Proteomes" id="UP000318297"/>
    </source>
</evidence>
<sequence>MLSALQTTGTVIGDALGVAALCAVVRWVVGQLSRASHTTGVATGDPQLAAALDEAVRGHHTRSVAAAVVTTDAPPRFCYIDADADTSFEIGSLSKALTGLLVADRLPALDLAEDTPLSALDPECEGALGTITVQQLATHTSGLPKLPRSPLVFGQSLAFTAFGTNPYAGSTIRGLRRAAARAARRATPGRFDYSNLGAAALGQAIAHADNRTYADSLATHILGPLQMTRTTVNPPRGGVHAGWTRDGRQTWPWRLGGYAPAGGVVSTITDMARLAQSVLGRTAPGQMALQERHRTSEQSGIGLFWMLKTVDGQHIHWHNGETGGYSSYLGVNIDRGRAVVVLASVADSARQQQIADALIRTSQND</sequence>
<evidence type="ECO:0000256" key="4">
    <source>
        <dbReference type="ARBA" id="ARBA00023251"/>
    </source>
</evidence>
<dbReference type="GO" id="GO:0046677">
    <property type="term" value="P:response to antibiotic"/>
    <property type="evidence" value="ECO:0007669"/>
    <property type="project" value="UniProtKB-UniRule"/>
</dbReference>
<dbReference type="InterPro" id="IPR001466">
    <property type="entry name" value="Beta-lactam-related"/>
</dbReference>
<dbReference type="PROSITE" id="PS00336">
    <property type="entry name" value="BETA_LACTAMASE_C"/>
    <property type="match status" value="1"/>
</dbReference>
<dbReference type="InterPro" id="IPR001586">
    <property type="entry name" value="Beta-lactam_class-C_AS"/>
</dbReference>
<dbReference type="GO" id="GO:0008800">
    <property type="term" value="F:beta-lactamase activity"/>
    <property type="evidence" value="ECO:0007669"/>
    <property type="project" value="UniProtKB-UniRule"/>
</dbReference>
<evidence type="ECO:0000256" key="3">
    <source>
        <dbReference type="ARBA" id="ARBA00022801"/>
    </source>
</evidence>
<dbReference type="Gene3D" id="3.40.710.10">
    <property type="entry name" value="DD-peptidase/beta-lactamase superfamily"/>
    <property type="match status" value="1"/>
</dbReference>
<dbReference type="InterPro" id="IPR012338">
    <property type="entry name" value="Beta-lactam/transpept-like"/>
</dbReference>
<name>A0A561E782_9MICO</name>
<dbReference type="EC" id="3.5.2.6" evidence="5"/>
<evidence type="ECO:0000256" key="2">
    <source>
        <dbReference type="ARBA" id="ARBA00007840"/>
    </source>
</evidence>
<keyword evidence="3 5" id="KW-0378">Hydrolase</keyword>
<organism evidence="7 8">
    <name type="scientific">Rudaeicoccus suwonensis</name>
    <dbReference type="NCBI Taxonomy" id="657409"/>
    <lineage>
        <taxon>Bacteria</taxon>
        <taxon>Bacillati</taxon>
        <taxon>Actinomycetota</taxon>
        <taxon>Actinomycetes</taxon>
        <taxon>Micrococcales</taxon>
        <taxon>Dermacoccaceae</taxon>
        <taxon>Rudaeicoccus</taxon>
    </lineage>
</organism>
<evidence type="ECO:0000256" key="1">
    <source>
        <dbReference type="ARBA" id="ARBA00001526"/>
    </source>
</evidence>
<comment type="catalytic activity">
    <reaction evidence="1 5">
        <text>a beta-lactam + H2O = a substituted beta-amino acid</text>
        <dbReference type="Rhea" id="RHEA:20401"/>
        <dbReference type="ChEBI" id="CHEBI:15377"/>
        <dbReference type="ChEBI" id="CHEBI:35627"/>
        <dbReference type="ChEBI" id="CHEBI:140347"/>
        <dbReference type="EC" id="3.5.2.6"/>
    </reaction>
</comment>
<dbReference type="PANTHER" id="PTHR46825">
    <property type="entry name" value="D-ALANYL-D-ALANINE-CARBOXYPEPTIDASE/ENDOPEPTIDASE AMPH"/>
    <property type="match status" value="1"/>
</dbReference>
<dbReference type="GO" id="GO:0030288">
    <property type="term" value="C:outer membrane-bounded periplasmic space"/>
    <property type="evidence" value="ECO:0007669"/>
    <property type="project" value="InterPro"/>
</dbReference>
<protein>
    <recommendedName>
        <fullName evidence="5">Beta-lactamase</fullName>
        <ecNumber evidence="5">3.5.2.6</ecNumber>
    </recommendedName>
</protein>
<comment type="caution">
    <text evidence="7">The sequence shown here is derived from an EMBL/GenBank/DDBJ whole genome shotgun (WGS) entry which is preliminary data.</text>
</comment>
<dbReference type="Proteomes" id="UP000318297">
    <property type="component" value="Unassembled WGS sequence"/>
</dbReference>
<accession>A0A561E782</accession>
<dbReference type="EMBL" id="VIVQ01000001">
    <property type="protein sequence ID" value="TWE11469.1"/>
    <property type="molecule type" value="Genomic_DNA"/>
</dbReference>
<feature type="domain" description="Beta-lactamase-related" evidence="6">
    <location>
        <begin position="49"/>
        <end position="359"/>
    </location>
</feature>
<keyword evidence="4 5" id="KW-0046">Antibiotic resistance</keyword>
<dbReference type="PANTHER" id="PTHR46825:SF9">
    <property type="entry name" value="BETA-LACTAMASE-RELATED DOMAIN-CONTAINING PROTEIN"/>
    <property type="match status" value="1"/>
</dbReference>
<dbReference type="Pfam" id="PF00144">
    <property type="entry name" value="Beta-lactamase"/>
    <property type="match status" value="1"/>
</dbReference>
<dbReference type="GO" id="GO:0017001">
    <property type="term" value="P:antibiotic catabolic process"/>
    <property type="evidence" value="ECO:0007669"/>
    <property type="project" value="InterPro"/>
</dbReference>
<proteinExistence type="inferred from homology"/>
<evidence type="ECO:0000313" key="7">
    <source>
        <dbReference type="EMBL" id="TWE11469.1"/>
    </source>
</evidence>